<dbReference type="RefSeq" id="WP_160021735.1">
    <property type="nucleotide sequence ID" value="NZ_VZIZ01000014.1"/>
</dbReference>
<dbReference type="SUPFAM" id="SSF51905">
    <property type="entry name" value="FAD/NAD(P)-binding domain"/>
    <property type="match status" value="1"/>
</dbReference>
<gene>
    <name evidence="1" type="ORF">FQV37_464</name>
</gene>
<evidence type="ECO:0000313" key="2">
    <source>
        <dbReference type="Proteomes" id="UP000471465"/>
    </source>
</evidence>
<protein>
    <recommendedName>
        <fullName evidence="3">NAD(P)/FAD-dependent oxidoreductase</fullName>
    </recommendedName>
</protein>
<dbReference type="Pfam" id="PF13450">
    <property type="entry name" value="NAD_binding_8"/>
    <property type="match status" value="1"/>
</dbReference>
<accession>A0A6N7C2K1</accession>
<keyword evidence="2" id="KW-1185">Reference proteome</keyword>
<dbReference type="Gene3D" id="3.50.50.60">
    <property type="entry name" value="FAD/NAD(P)-binding domain"/>
    <property type="match status" value="1"/>
</dbReference>
<comment type="caution">
    <text evidence="1">The sequence shown here is derived from an EMBL/GenBank/DDBJ whole genome shotgun (WGS) entry which is preliminary data.</text>
</comment>
<name>A0A6N7C2K1_9GAMM</name>
<evidence type="ECO:0008006" key="3">
    <source>
        <dbReference type="Google" id="ProtNLM"/>
    </source>
</evidence>
<dbReference type="AlphaFoldDB" id="A0A6N7C2K1"/>
<dbReference type="EMBL" id="VZIZ01000014">
    <property type="protein sequence ID" value="KAF0568960.1"/>
    <property type="molecule type" value="Genomic_DNA"/>
</dbReference>
<proteinExistence type="predicted"/>
<sequence>MSIQQLETDYLIIGSGAVGMAFADVLLTETDANIIIVDKHHKPGGHWNDAYSFVTLHQPSSFYGVSSRELCGGMVDEIGLNKGLSELASGAEIMAYFDKVMKHTFLPSGRVKYFPMCDYKGDGKFSSLLSDTSYEVEVNKKIIDGTYFKTSVPATHTPNFEIAEGVKFGPLNDLPSLTKSRDGYVIIGGGKTGIDAVLWLLENQIDPDHITWIMPRDAWLIDRKNTQPSRDFFTHTIGAQATQAEAIAEAENIEDLFNRLEKGGVLMRIDPNVRPQMFHGATISSEELKQLRRVKNIVRKGRVTRLDTDKIHFGEDSISTTPNTMHIDCSARAVPVTETYDVFKGDTVVVQTVRTYQPVFSAAFIAHIEANYDDETVKNELCQVVPIPNHDTDFLVGLVKQMQNQMRWSKEPALREWMINNRLDGFTKLVRASEGTPPEELAILKRLKEAGPKAAANMPKLMGEIMQITAARQAKTANT</sequence>
<organism evidence="1 2">
    <name type="scientific">Psychrobacter nivimaris</name>
    <dbReference type="NCBI Taxonomy" id="281738"/>
    <lineage>
        <taxon>Bacteria</taxon>
        <taxon>Pseudomonadati</taxon>
        <taxon>Pseudomonadota</taxon>
        <taxon>Gammaproteobacteria</taxon>
        <taxon>Moraxellales</taxon>
        <taxon>Moraxellaceae</taxon>
        <taxon>Psychrobacter</taxon>
    </lineage>
</organism>
<reference evidence="1 2" key="1">
    <citation type="submission" date="2019-09" db="EMBL/GenBank/DDBJ databases">
        <title>Draft genome sequence of Psychrobacter nivimaris LAMA 639, in search for biotechnological relevant genes.</title>
        <authorList>
            <person name="Lima A.O.S."/>
            <person name="Staloch B.E.K."/>
            <person name="Freitas R.C."/>
            <person name="Niero H."/>
            <person name="Silva M.A.C."/>
        </authorList>
    </citation>
    <scope>NUCLEOTIDE SEQUENCE [LARGE SCALE GENOMIC DNA]</scope>
    <source>
        <strain evidence="1 2">LAMA 639</strain>
    </source>
</reference>
<evidence type="ECO:0000313" key="1">
    <source>
        <dbReference type="EMBL" id="KAF0568960.1"/>
    </source>
</evidence>
<dbReference type="Proteomes" id="UP000471465">
    <property type="component" value="Unassembled WGS sequence"/>
</dbReference>
<dbReference type="InterPro" id="IPR036188">
    <property type="entry name" value="FAD/NAD-bd_sf"/>
</dbReference>